<dbReference type="InterPro" id="IPR001969">
    <property type="entry name" value="Aspartic_peptidase_AS"/>
</dbReference>
<dbReference type="GO" id="GO:0016787">
    <property type="term" value="F:hydrolase activity"/>
    <property type="evidence" value="ECO:0007669"/>
    <property type="project" value="UniProtKB-KW"/>
</dbReference>
<keyword evidence="1" id="KW-0378">Hydrolase</keyword>
<name>A0ABW1S992_9PROT</name>
<dbReference type="SUPFAM" id="SSF50630">
    <property type="entry name" value="Acid proteases"/>
    <property type="match status" value="1"/>
</dbReference>
<dbReference type="EMBL" id="JBHSSW010000008">
    <property type="protein sequence ID" value="MFC6197812.1"/>
    <property type="molecule type" value="Genomic_DNA"/>
</dbReference>
<reference evidence="2" key="1">
    <citation type="journal article" date="2019" name="Int. J. Syst. Evol. Microbiol.">
        <title>The Global Catalogue of Microorganisms (GCM) 10K type strain sequencing project: providing services to taxonomists for standard genome sequencing and annotation.</title>
        <authorList>
            <consortium name="The Broad Institute Genomics Platform"/>
            <consortium name="The Broad Institute Genome Sequencing Center for Infectious Disease"/>
            <person name="Wu L."/>
            <person name="Ma J."/>
        </authorList>
    </citation>
    <scope>NUCLEOTIDE SEQUENCE [LARGE SCALE GENOMIC DNA]</scope>
    <source>
        <strain evidence="2">CGMCC-1.15741</strain>
    </source>
</reference>
<protein>
    <submittedName>
        <fullName evidence="1">Retropepsin-like aspartic protease</fullName>
        <ecNumber evidence="1">3.4.23.-</ecNumber>
    </submittedName>
</protein>
<comment type="caution">
    <text evidence="1">The sequence shown here is derived from an EMBL/GenBank/DDBJ whole genome shotgun (WGS) entry which is preliminary data.</text>
</comment>
<evidence type="ECO:0000313" key="1">
    <source>
        <dbReference type="EMBL" id="MFC6197812.1"/>
    </source>
</evidence>
<dbReference type="Pfam" id="PF13650">
    <property type="entry name" value="Asp_protease_2"/>
    <property type="match status" value="1"/>
</dbReference>
<organism evidence="1 2">
    <name type="scientific">Ponticaulis profundi</name>
    <dbReference type="NCBI Taxonomy" id="2665222"/>
    <lineage>
        <taxon>Bacteria</taxon>
        <taxon>Pseudomonadati</taxon>
        <taxon>Pseudomonadota</taxon>
        <taxon>Alphaproteobacteria</taxon>
        <taxon>Hyphomonadales</taxon>
        <taxon>Hyphomonadaceae</taxon>
        <taxon>Ponticaulis</taxon>
    </lineage>
</organism>
<proteinExistence type="predicted"/>
<dbReference type="RefSeq" id="WP_377377248.1">
    <property type="nucleotide sequence ID" value="NZ_JBHSSW010000008.1"/>
</dbReference>
<evidence type="ECO:0000313" key="2">
    <source>
        <dbReference type="Proteomes" id="UP001596303"/>
    </source>
</evidence>
<sequence length="137" mass="15431">MNFQYTENRPHVLADLEYYPLDRPVSPGAEPSRTVRALVDTGATHIVARPSLISSLNLQFATNISHAGVGSERRDIPAYAGSVRLTDEAGLSHRVYDLLILAEELESHDMIIGMWFLKFFTCTFFPDKRFSISWNAT</sequence>
<dbReference type="InterPro" id="IPR021109">
    <property type="entry name" value="Peptidase_aspartic_dom_sf"/>
</dbReference>
<keyword evidence="2" id="KW-1185">Reference proteome</keyword>
<dbReference type="Proteomes" id="UP001596303">
    <property type="component" value="Unassembled WGS sequence"/>
</dbReference>
<dbReference type="Gene3D" id="2.40.70.10">
    <property type="entry name" value="Acid Proteases"/>
    <property type="match status" value="1"/>
</dbReference>
<gene>
    <name evidence="1" type="ORF">ACFQDM_06970</name>
</gene>
<dbReference type="CDD" id="cd00303">
    <property type="entry name" value="retropepsin_like"/>
    <property type="match status" value="1"/>
</dbReference>
<accession>A0ABW1S992</accession>
<dbReference type="PROSITE" id="PS00141">
    <property type="entry name" value="ASP_PROTEASE"/>
    <property type="match status" value="1"/>
</dbReference>
<dbReference type="EC" id="3.4.23.-" evidence="1"/>